<dbReference type="Proteomes" id="UP000501945">
    <property type="component" value="Chromosome"/>
</dbReference>
<accession>A0A6H0UFW3</accession>
<reference evidence="1 2" key="1">
    <citation type="submission" date="2019-12" db="EMBL/GenBank/DDBJ databases">
        <title>Whole genome sequences of Lactococcus raffinolactis strains isolated from sewage.</title>
        <authorList>
            <person name="Ybazeta G."/>
            <person name="Ross M."/>
            <person name="Brabant-Kirwan D."/>
            <person name="Saleh M."/>
            <person name="Dillon J.A."/>
            <person name="Splinter K."/>
            <person name="Nokhbeh R."/>
        </authorList>
    </citation>
    <scope>NUCLEOTIDE SEQUENCE [LARGE SCALE GENOMIC DNA]</scope>
    <source>
        <strain evidence="1 2">Lr_19_5</strain>
    </source>
</reference>
<sequence>MNQEENTFFSKNKKIILLLILLLIFLSAVFMFVNRKTAQVMSGLPSSEGTKKMSDEDIKAYANKKVSASQVRLEVYPVVTLESSKASLYIHNVPSNKVGQQAILYDEKDQKIGQTGLIKPSYEVDTITISSQLAEGNHKGRIQLVFYDLSTEKQVGKTSVAVSIEVKRE</sequence>
<proteinExistence type="predicted"/>
<evidence type="ECO:0000313" key="1">
    <source>
        <dbReference type="EMBL" id="QIW54682.1"/>
    </source>
</evidence>
<evidence type="ECO:0000313" key="2">
    <source>
        <dbReference type="Proteomes" id="UP000501945"/>
    </source>
</evidence>
<dbReference type="EMBL" id="CP047616">
    <property type="protein sequence ID" value="QIW54682.1"/>
    <property type="molecule type" value="Genomic_DNA"/>
</dbReference>
<dbReference type="AlphaFoldDB" id="A0A6H0UFW3"/>
<gene>
    <name evidence="1" type="ORF">GU336_11325</name>
</gene>
<protein>
    <submittedName>
        <fullName evidence="1">Uncharacterized protein</fullName>
    </submittedName>
</protein>
<organism evidence="1 2">
    <name type="scientific">Pseudolactococcus raffinolactis</name>
    <dbReference type="NCBI Taxonomy" id="1366"/>
    <lineage>
        <taxon>Bacteria</taxon>
        <taxon>Bacillati</taxon>
        <taxon>Bacillota</taxon>
        <taxon>Bacilli</taxon>
        <taxon>Lactobacillales</taxon>
        <taxon>Streptococcaceae</taxon>
        <taxon>Pseudolactococcus</taxon>
    </lineage>
</organism>
<dbReference type="RefSeq" id="WP_167839099.1">
    <property type="nucleotide sequence ID" value="NZ_CP047616.1"/>
</dbReference>
<name>A0A6H0UFW3_9LACT</name>